<evidence type="ECO:0000313" key="2">
    <source>
        <dbReference type="Proteomes" id="UP000308652"/>
    </source>
</evidence>
<dbReference type="EMBL" id="ML213593">
    <property type="protein sequence ID" value="TFK41988.1"/>
    <property type="molecule type" value="Genomic_DNA"/>
</dbReference>
<accession>A0A5C3MDR7</accession>
<organism evidence="1 2">
    <name type="scientific">Crucibulum laeve</name>
    <dbReference type="NCBI Taxonomy" id="68775"/>
    <lineage>
        <taxon>Eukaryota</taxon>
        <taxon>Fungi</taxon>
        <taxon>Dikarya</taxon>
        <taxon>Basidiomycota</taxon>
        <taxon>Agaricomycotina</taxon>
        <taxon>Agaricomycetes</taxon>
        <taxon>Agaricomycetidae</taxon>
        <taxon>Agaricales</taxon>
        <taxon>Agaricineae</taxon>
        <taxon>Nidulariaceae</taxon>
        <taxon>Crucibulum</taxon>
    </lineage>
</organism>
<name>A0A5C3MDR7_9AGAR</name>
<keyword evidence="2" id="KW-1185">Reference proteome</keyword>
<proteinExistence type="predicted"/>
<gene>
    <name evidence="1" type="ORF">BDQ12DRAFT_349764</name>
</gene>
<dbReference type="Proteomes" id="UP000308652">
    <property type="component" value="Unassembled WGS sequence"/>
</dbReference>
<dbReference type="AlphaFoldDB" id="A0A5C3MDR7"/>
<dbReference type="OrthoDB" id="25129at2759"/>
<reference evidence="1 2" key="1">
    <citation type="journal article" date="2019" name="Nat. Ecol. Evol.">
        <title>Megaphylogeny resolves global patterns of mushroom evolution.</title>
        <authorList>
            <person name="Varga T."/>
            <person name="Krizsan K."/>
            <person name="Foldi C."/>
            <person name="Dima B."/>
            <person name="Sanchez-Garcia M."/>
            <person name="Sanchez-Ramirez S."/>
            <person name="Szollosi G.J."/>
            <person name="Szarkandi J.G."/>
            <person name="Papp V."/>
            <person name="Albert L."/>
            <person name="Andreopoulos W."/>
            <person name="Angelini C."/>
            <person name="Antonin V."/>
            <person name="Barry K.W."/>
            <person name="Bougher N.L."/>
            <person name="Buchanan P."/>
            <person name="Buyck B."/>
            <person name="Bense V."/>
            <person name="Catcheside P."/>
            <person name="Chovatia M."/>
            <person name="Cooper J."/>
            <person name="Damon W."/>
            <person name="Desjardin D."/>
            <person name="Finy P."/>
            <person name="Geml J."/>
            <person name="Haridas S."/>
            <person name="Hughes K."/>
            <person name="Justo A."/>
            <person name="Karasinski D."/>
            <person name="Kautmanova I."/>
            <person name="Kiss B."/>
            <person name="Kocsube S."/>
            <person name="Kotiranta H."/>
            <person name="LaButti K.M."/>
            <person name="Lechner B.E."/>
            <person name="Liimatainen K."/>
            <person name="Lipzen A."/>
            <person name="Lukacs Z."/>
            <person name="Mihaltcheva S."/>
            <person name="Morgado L.N."/>
            <person name="Niskanen T."/>
            <person name="Noordeloos M.E."/>
            <person name="Ohm R.A."/>
            <person name="Ortiz-Santana B."/>
            <person name="Ovrebo C."/>
            <person name="Racz N."/>
            <person name="Riley R."/>
            <person name="Savchenko A."/>
            <person name="Shiryaev A."/>
            <person name="Soop K."/>
            <person name="Spirin V."/>
            <person name="Szebenyi C."/>
            <person name="Tomsovsky M."/>
            <person name="Tulloss R.E."/>
            <person name="Uehling J."/>
            <person name="Grigoriev I.V."/>
            <person name="Vagvolgyi C."/>
            <person name="Papp T."/>
            <person name="Martin F.M."/>
            <person name="Miettinen O."/>
            <person name="Hibbett D.S."/>
            <person name="Nagy L.G."/>
        </authorList>
    </citation>
    <scope>NUCLEOTIDE SEQUENCE [LARGE SCALE GENOMIC DNA]</scope>
    <source>
        <strain evidence="1 2">CBS 166.37</strain>
    </source>
</reference>
<protein>
    <submittedName>
        <fullName evidence="1">Uncharacterized protein</fullName>
    </submittedName>
</protein>
<sequence>MKSGSPSAILSSTIGTVTGEFLGRFHTWTYNNANLLEYFKEDYASKETLEKVFYQSLHGLLTTEDAKSQ</sequence>
<evidence type="ECO:0000313" key="1">
    <source>
        <dbReference type="EMBL" id="TFK41988.1"/>
    </source>
</evidence>